<protein>
    <submittedName>
        <fullName evidence="1">Phosphotransferase</fullName>
    </submittedName>
</protein>
<reference evidence="1 2" key="1">
    <citation type="submission" date="2018-07" db="EMBL/GenBank/DDBJ databases">
        <title>Dyella monticola sp. nov. and Dyella psychrodurans sp. nov. isolated from monsoon evergreen broad-leaved forest soil of Dinghu Mountain, China.</title>
        <authorList>
            <person name="Gao Z."/>
            <person name="Qiu L."/>
        </authorList>
    </citation>
    <scope>NUCLEOTIDE SEQUENCE [LARGE SCALE GENOMIC DNA]</scope>
    <source>
        <strain evidence="1 2">4G-K06</strain>
    </source>
</reference>
<dbReference type="EMBL" id="QRBE01000004">
    <property type="protein sequence ID" value="RDS82337.1"/>
    <property type="molecule type" value="Genomic_DNA"/>
</dbReference>
<dbReference type="InterPro" id="IPR016776">
    <property type="entry name" value="ApeP-like_dehydratase"/>
</dbReference>
<evidence type="ECO:0000313" key="2">
    <source>
        <dbReference type="Proteomes" id="UP000254258"/>
    </source>
</evidence>
<dbReference type="OrthoDB" id="9800188at2"/>
<dbReference type="RefSeq" id="WP_115495217.1">
    <property type="nucleotide sequence ID" value="NZ_QRBE01000004.1"/>
</dbReference>
<dbReference type="Pfam" id="PF22817">
    <property type="entry name" value="ApeP-like"/>
    <property type="match status" value="1"/>
</dbReference>
<dbReference type="AlphaFoldDB" id="A0A370X231"/>
<dbReference type="GO" id="GO:0016740">
    <property type="term" value="F:transferase activity"/>
    <property type="evidence" value="ECO:0007669"/>
    <property type="project" value="UniProtKB-KW"/>
</dbReference>
<accession>A0A370X231</accession>
<name>A0A370X231_9GAMM</name>
<keyword evidence="1" id="KW-0808">Transferase</keyword>
<dbReference type="Gene3D" id="3.10.129.10">
    <property type="entry name" value="Hotdog Thioesterase"/>
    <property type="match status" value="1"/>
</dbReference>
<proteinExistence type="predicted"/>
<dbReference type="Proteomes" id="UP000254258">
    <property type="component" value="Unassembled WGS sequence"/>
</dbReference>
<keyword evidence="2" id="KW-1185">Reference proteome</keyword>
<gene>
    <name evidence="1" type="ORF">DWU98_08930</name>
</gene>
<dbReference type="SUPFAM" id="SSF54637">
    <property type="entry name" value="Thioesterase/thiol ester dehydrase-isomerase"/>
    <property type="match status" value="1"/>
</dbReference>
<organism evidence="1 2">
    <name type="scientific">Dyella monticola</name>
    <dbReference type="NCBI Taxonomy" id="1927958"/>
    <lineage>
        <taxon>Bacteria</taxon>
        <taxon>Pseudomonadati</taxon>
        <taxon>Pseudomonadota</taxon>
        <taxon>Gammaproteobacteria</taxon>
        <taxon>Lysobacterales</taxon>
        <taxon>Rhodanobacteraceae</taxon>
        <taxon>Dyella</taxon>
    </lineage>
</organism>
<evidence type="ECO:0000313" key="1">
    <source>
        <dbReference type="EMBL" id="RDS82337.1"/>
    </source>
</evidence>
<comment type="caution">
    <text evidence="1">The sequence shown here is derived from an EMBL/GenBank/DDBJ whole genome shotgun (WGS) entry which is preliminary data.</text>
</comment>
<dbReference type="InterPro" id="IPR029069">
    <property type="entry name" value="HotDog_dom_sf"/>
</dbReference>
<sequence>MLTPEAWAACVPHAGAMALIDAVASWDAATIHAIGERHRLADHPLRATQGLHAVHLAEYAAQASAVHAVLSAGANGETAKREGRLVSVRDMRLIVEYVQLSNGHLDIHAEQLLADERGAQYAFNVKQGGQLLVSGRVTVMYVNA</sequence>